<gene>
    <name evidence="2" type="ORF">CNE99_05460</name>
</gene>
<sequence length="562" mass="61876">MLDIAIRNGTIVDGTGAPAFQGDVGIKGDRVVAVGEVSESAAREIDATGRIVTPGFVDTHTHLDAQIFWDPYASPVCWHGSTTALIGNCSVTYAPVRPDQKDHLSSVLESVEQISVESVNAALPFNWESFSDYMTAIDNTPKGINIAAFMGHAAARVYVMGDEAIDPKRHPNEKEKGELQALLADALEGGALGVSTSRTYTHMDPQGRPIPGTYAVEDELRAFAEVLGKQGGIFQCAARLGEGDDANNTSTQEELTWLSDISIDFDIPVVYSLFTGLGHGPEYHRKILEWTDAHRARGANIRPMQNSRVGTNLFGAMNFLGVRSGAWEKFNQTRPSERMALLENDDFCAALADMSPEVEANFAGRFWTFGEENLDYRRRDQDLIANIAKANNERPMQTVVRLMKETAGQQIFVSGSNNGVYDNISDILSYEHTIPGLGDSGAHVKVMTDANLTTYLMSHWVRDAGLLSLENGVRRLTAGATDFFGLKDRGRLFPGQFADVNVIDLDNLASEMPEYVYDYPCNAGRWTQRARGYDYTICNGRIMIEDDKHTGSVNGRLLRYQH</sequence>
<protein>
    <recommendedName>
        <fullName evidence="1">Amidohydrolase 3 domain-containing protein</fullName>
    </recommendedName>
</protein>
<evidence type="ECO:0000313" key="2">
    <source>
        <dbReference type="EMBL" id="PDH39546.1"/>
    </source>
</evidence>
<dbReference type="GO" id="GO:0005829">
    <property type="term" value="C:cytosol"/>
    <property type="evidence" value="ECO:0007669"/>
    <property type="project" value="TreeGrafter"/>
</dbReference>
<dbReference type="PANTHER" id="PTHR11647:SF1">
    <property type="entry name" value="COLLAPSIN RESPONSE MEDIATOR PROTEIN"/>
    <property type="match status" value="1"/>
</dbReference>
<comment type="caution">
    <text evidence="2">The sequence shown here is derived from an EMBL/GenBank/DDBJ whole genome shotgun (WGS) entry which is preliminary data.</text>
</comment>
<dbReference type="InterPro" id="IPR018228">
    <property type="entry name" value="DNase_TatD-rel_CS"/>
</dbReference>
<dbReference type="Gene3D" id="3.30.1490.130">
    <property type="entry name" value="D-aminoacylase. Domain 3"/>
    <property type="match status" value="1"/>
</dbReference>
<dbReference type="SUPFAM" id="SSF51338">
    <property type="entry name" value="Composite domain of metallo-dependent hydrolases"/>
    <property type="match status" value="1"/>
</dbReference>
<dbReference type="InterPro" id="IPR011059">
    <property type="entry name" value="Metal-dep_hydrolase_composite"/>
</dbReference>
<dbReference type="GO" id="GO:0016812">
    <property type="term" value="F:hydrolase activity, acting on carbon-nitrogen (but not peptide) bonds, in cyclic amides"/>
    <property type="evidence" value="ECO:0007669"/>
    <property type="project" value="TreeGrafter"/>
</dbReference>
<evidence type="ECO:0000259" key="1">
    <source>
        <dbReference type="Pfam" id="PF07969"/>
    </source>
</evidence>
<feature type="domain" description="Amidohydrolase 3" evidence="1">
    <location>
        <begin position="416"/>
        <end position="543"/>
    </location>
</feature>
<dbReference type="InterPro" id="IPR032466">
    <property type="entry name" value="Metal_Hydrolase"/>
</dbReference>
<accession>A0A2A5WTU2</accession>
<dbReference type="Pfam" id="PF07969">
    <property type="entry name" value="Amidohydro_3"/>
    <property type="match status" value="2"/>
</dbReference>
<dbReference type="GO" id="GO:0016811">
    <property type="term" value="F:hydrolase activity, acting on carbon-nitrogen (but not peptide) bonds, in linear amides"/>
    <property type="evidence" value="ECO:0007669"/>
    <property type="project" value="InterPro"/>
</dbReference>
<feature type="domain" description="Amidohydrolase 3" evidence="1">
    <location>
        <begin position="43"/>
        <end position="228"/>
    </location>
</feature>
<dbReference type="EMBL" id="NTKD01000023">
    <property type="protein sequence ID" value="PDH39546.1"/>
    <property type="molecule type" value="Genomic_DNA"/>
</dbReference>
<dbReference type="SUPFAM" id="SSF51556">
    <property type="entry name" value="Metallo-dependent hydrolases"/>
    <property type="match status" value="1"/>
</dbReference>
<evidence type="ECO:0000313" key="3">
    <source>
        <dbReference type="Proteomes" id="UP000219327"/>
    </source>
</evidence>
<dbReference type="PANTHER" id="PTHR11647">
    <property type="entry name" value="HYDRANTOINASE/DIHYDROPYRIMIDINASE FAMILY MEMBER"/>
    <property type="match status" value="1"/>
</dbReference>
<dbReference type="PROSITE" id="PS01137">
    <property type="entry name" value="TATD_1"/>
    <property type="match status" value="1"/>
</dbReference>
<dbReference type="AlphaFoldDB" id="A0A2A5WTU2"/>
<dbReference type="Proteomes" id="UP000219327">
    <property type="component" value="Unassembled WGS sequence"/>
</dbReference>
<dbReference type="InterPro" id="IPR050378">
    <property type="entry name" value="Metallo-dep_Hydrolases_sf"/>
</dbReference>
<name>A0A2A5WTU2_9GAMM</name>
<proteinExistence type="predicted"/>
<dbReference type="Gene3D" id="3.20.20.140">
    <property type="entry name" value="Metal-dependent hydrolases"/>
    <property type="match status" value="2"/>
</dbReference>
<dbReference type="Gene3D" id="2.30.40.10">
    <property type="entry name" value="Urease, subunit C, domain 1"/>
    <property type="match status" value="1"/>
</dbReference>
<dbReference type="InterPro" id="IPR023100">
    <property type="entry name" value="D-aminoacylase_insert_dom_sf"/>
</dbReference>
<dbReference type="InterPro" id="IPR013108">
    <property type="entry name" value="Amidohydro_3"/>
</dbReference>
<reference evidence="2 3" key="1">
    <citation type="submission" date="2017-08" db="EMBL/GenBank/DDBJ databases">
        <title>Fine stratification of microbial communities through a metagenomic profile of the photic zone.</title>
        <authorList>
            <person name="Haro-Moreno J.M."/>
            <person name="Lopez-Perez M."/>
            <person name="De La Torre J."/>
            <person name="Picazo A."/>
            <person name="Camacho A."/>
            <person name="Rodriguez-Valera F."/>
        </authorList>
    </citation>
    <scope>NUCLEOTIDE SEQUENCE [LARGE SCALE GENOMIC DNA]</scope>
    <source>
        <strain evidence="2">MED-G24</strain>
    </source>
</reference>
<organism evidence="2 3">
    <name type="scientific">OM182 bacterium MED-G24</name>
    <dbReference type="NCBI Taxonomy" id="1986255"/>
    <lineage>
        <taxon>Bacteria</taxon>
        <taxon>Pseudomonadati</taxon>
        <taxon>Pseudomonadota</taxon>
        <taxon>Gammaproteobacteria</taxon>
        <taxon>OMG group</taxon>
        <taxon>OM182 clade</taxon>
    </lineage>
</organism>